<evidence type="ECO:0000259" key="1">
    <source>
        <dbReference type="Pfam" id="PF10040"/>
    </source>
</evidence>
<gene>
    <name evidence="2" type="ORF">DDT42_00797</name>
</gene>
<proteinExistence type="predicted"/>
<dbReference type="Proteomes" id="UP000811545">
    <property type="component" value="Unassembled WGS sequence"/>
</dbReference>
<dbReference type="EMBL" id="QLTW01000033">
    <property type="protein sequence ID" value="MBT9144941.1"/>
    <property type="molecule type" value="Genomic_DNA"/>
</dbReference>
<dbReference type="InterPro" id="IPR019267">
    <property type="entry name" value="CRISPR-assoc_Cas6_C"/>
</dbReference>
<dbReference type="Pfam" id="PF10040">
    <property type="entry name" value="CRISPR_Cas6"/>
    <property type="match status" value="1"/>
</dbReference>
<protein>
    <recommendedName>
        <fullName evidence="1">CRISPR-associated protein Cas6 C-terminal domain-containing protein</fullName>
    </recommendedName>
</protein>
<evidence type="ECO:0000313" key="2">
    <source>
        <dbReference type="EMBL" id="MBT9144941.1"/>
    </source>
</evidence>
<reference evidence="2 3" key="1">
    <citation type="journal article" date="2021" name="bioRxiv">
        <title>Unique metabolic strategies in Hadean analogues reveal hints for primordial physiology.</title>
        <authorList>
            <person name="Nobu M.K."/>
            <person name="Nakai R."/>
            <person name="Tamazawa S."/>
            <person name="Mori H."/>
            <person name="Toyoda A."/>
            <person name="Ijiri A."/>
            <person name="Suzuki S."/>
            <person name="Kurokawa K."/>
            <person name="Kamagata Y."/>
            <person name="Tamaki H."/>
        </authorList>
    </citation>
    <scope>NUCLEOTIDE SEQUENCE [LARGE SCALE GENOMIC DNA]</scope>
    <source>
        <strain evidence="2">BS525</strain>
    </source>
</reference>
<organism evidence="2 3">
    <name type="scientific">Psychracetigena formicireducens</name>
    <dbReference type="NCBI Taxonomy" id="2986056"/>
    <lineage>
        <taxon>Bacteria</taxon>
        <taxon>Bacillati</taxon>
        <taxon>Candidatus Lithacetigenota</taxon>
        <taxon>Candidatus Psychracetigena</taxon>
    </lineage>
</organism>
<dbReference type="Gene3D" id="3.30.70.1900">
    <property type="match status" value="1"/>
</dbReference>
<accession>A0A9E2F4F1</accession>
<dbReference type="AlphaFoldDB" id="A0A9E2F4F1"/>
<sequence>MIENFYFSQLEFTLKPLESIKIHRYSQGNILRGAFGSSFREIVCIAEKNTLCKDCFFKEKCSFYQVFSPDRVTSVKRIQNAPRGYIIKPSLENVTEYFPDKPLSFSMVLIGDRIEYLPYVIVPLIEMGKVGIGFNRGKFILSDIKVMINNQLESIYNSESKIVKNIMPTNNGLELMERSSRMSDNYGISLQFLTPTRIKYNPTGDKDNSQVVRVPEFHHLIKRLRDRINALSLAYCKTPLNIDFKGFGEEAEKVKIKEANIRWVEKMRKTKIKNAIHVQSGFIGNITYEGDIKQFLPLLLLGEHVHVGEDAAFGSGWYFITEKISRKNKIFTQEVGQK</sequence>
<feature type="domain" description="CRISPR-associated protein Cas6 C-terminal" evidence="1">
    <location>
        <begin position="190"/>
        <end position="318"/>
    </location>
</feature>
<evidence type="ECO:0000313" key="3">
    <source>
        <dbReference type="Proteomes" id="UP000811545"/>
    </source>
</evidence>
<comment type="caution">
    <text evidence="2">The sequence shown here is derived from an EMBL/GenBank/DDBJ whole genome shotgun (WGS) entry which is preliminary data.</text>
</comment>
<name>A0A9E2F4F1_PSYF1</name>